<dbReference type="AlphaFoldDB" id="A0A545TMN4"/>
<feature type="signal peptide" evidence="1">
    <location>
        <begin position="1"/>
        <end position="30"/>
    </location>
</feature>
<dbReference type="EMBL" id="VHSH01000006">
    <property type="protein sequence ID" value="TQV78490.1"/>
    <property type="molecule type" value="Genomic_DNA"/>
</dbReference>
<dbReference type="OrthoDB" id="569134at2"/>
<comment type="caution">
    <text evidence="2">The sequence shown here is derived from an EMBL/GenBank/DDBJ whole genome shotgun (WGS) entry which is preliminary data.</text>
</comment>
<name>A0A545TMN4_9PROT</name>
<evidence type="ECO:0000313" key="2">
    <source>
        <dbReference type="EMBL" id="TQV78490.1"/>
    </source>
</evidence>
<protein>
    <recommendedName>
        <fullName evidence="4">Fibronectin type III domain-containing protein</fullName>
    </recommendedName>
</protein>
<evidence type="ECO:0000313" key="3">
    <source>
        <dbReference type="Proteomes" id="UP000315252"/>
    </source>
</evidence>
<evidence type="ECO:0008006" key="4">
    <source>
        <dbReference type="Google" id="ProtNLM"/>
    </source>
</evidence>
<keyword evidence="3" id="KW-1185">Reference proteome</keyword>
<keyword evidence="1" id="KW-0732">Signal</keyword>
<feature type="chain" id="PRO_5021717870" description="Fibronectin type III domain-containing protein" evidence="1">
    <location>
        <begin position="31"/>
        <end position="403"/>
    </location>
</feature>
<reference evidence="2 3" key="1">
    <citation type="submission" date="2019-06" db="EMBL/GenBank/DDBJ databases">
        <title>Whole genome sequence for Rhodospirillaceae sp. R148.</title>
        <authorList>
            <person name="Wang G."/>
        </authorList>
    </citation>
    <scope>NUCLEOTIDE SEQUENCE [LARGE SCALE GENOMIC DNA]</scope>
    <source>
        <strain evidence="2 3">R148</strain>
    </source>
</reference>
<organism evidence="2 3">
    <name type="scientific">Denitrobaculum tricleocarpae</name>
    <dbReference type="NCBI Taxonomy" id="2591009"/>
    <lineage>
        <taxon>Bacteria</taxon>
        <taxon>Pseudomonadati</taxon>
        <taxon>Pseudomonadota</taxon>
        <taxon>Alphaproteobacteria</taxon>
        <taxon>Rhodospirillales</taxon>
        <taxon>Rhodospirillaceae</taxon>
        <taxon>Denitrobaculum</taxon>
    </lineage>
</organism>
<dbReference type="RefSeq" id="WP_142897823.1">
    <property type="nucleotide sequence ID" value="NZ_ML660057.1"/>
</dbReference>
<accession>A0A545TMN4</accession>
<gene>
    <name evidence="2" type="ORF">FKG95_18180</name>
</gene>
<evidence type="ECO:0000256" key="1">
    <source>
        <dbReference type="SAM" id="SignalP"/>
    </source>
</evidence>
<proteinExistence type="predicted"/>
<dbReference type="Proteomes" id="UP000315252">
    <property type="component" value="Unassembled WGS sequence"/>
</dbReference>
<sequence length="403" mass="43189">MAIQSCKSLIARGLLLAAACLPAFAPPASADILDVTPTPTNAQVTVPAGSTAIAVTWRVRRDVLSASPTVTVRSTRGEFLIGRTVVATNATLLSRLSDPAGQIFPIETFTETVRVPASVAFQMAQNPDLVPIYRRSFDDGFAATAGAVRLVPATSTASEFDVRRLDLFFEDRSRVKVLPAGERLVALADVNFDGAGIAEFEWQIADPSSTRGALVFRRLQVFRRSLAGRGRVTLQSPELPTSAQGLHIVRLVATDPQLRFAPPELKYFVVPRKDATAAPAGQNIVLTGPPEGTQLSTETEFSWQDTPGAAVYQLEIYPIRPDRPVPPGQVQPIGGALLIDPDELSSRPITGIVLPSDQNSTSLKVYSLAHLEAGRPYLWRVKAISGNGAVIGTSPVRRIVAGR</sequence>